<evidence type="ECO:0000313" key="1">
    <source>
        <dbReference type="EMBL" id="KAK7339334.1"/>
    </source>
</evidence>
<gene>
    <name evidence="1" type="ORF">VNO77_19995</name>
</gene>
<name>A0AAN9QKW6_CANGL</name>
<dbReference type="Proteomes" id="UP001367508">
    <property type="component" value="Unassembled WGS sequence"/>
</dbReference>
<keyword evidence="2" id="KW-1185">Reference proteome</keyword>
<protein>
    <submittedName>
        <fullName evidence="1">Uncharacterized protein</fullName>
    </submittedName>
</protein>
<evidence type="ECO:0000313" key="2">
    <source>
        <dbReference type="Proteomes" id="UP001367508"/>
    </source>
</evidence>
<dbReference type="AlphaFoldDB" id="A0AAN9QKW6"/>
<organism evidence="1 2">
    <name type="scientific">Canavalia gladiata</name>
    <name type="common">Sword bean</name>
    <name type="synonym">Dolichos gladiatus</name>
    <dbReference type="NCBI Taxonomy" id="3824"/>
    <lineage>
        <taxon>Eukaryota</taxon>
        <taxon>Viridiplantae</taxon>
        <taxon>Streptophyta</taxon>
        <taxon>Embryophyta</taxon>
        <taxon>Tracheophyta</taxon>
        <taxon>Spermatophyta</taxon>
        <taxon>Magnoliopsida</taxon>
        <taxon>eudicotyledons</taxon>
        <taxon>Gunneridae</taxon>
        <taxon>Pentapetalae</taxon>
        <taxon>rosids</taxon>
        <taxon>fabids</taxon>
        <taxon>Fabales</taxon>
        <taxon>Fabaceae</taxon>
        <taxon>Papilionoideae</taxon>
        <taxon>50 kb inversion clade</taxon>
        <taxon>NPAAA clade</taxon>
        <taxon>indigoferoid/millettioid clade</taxon>
        <taxon>Phaseoleae</taxon>
        <taxon>Canavalia</taxon>
    </lineage>
</organism>
<comment type="caution">
    <text evidence="1">The sequence shown here is derived from an EMBL/GenBank/DDBJ whole genome shotgun (WGS) entry which is preliminary data.</text>
</comment>
<sequence>MLTTTSPGVSPYAAFQGFEHHRSIAHSRSQIPGQDIYHARLARGHIIGLLNHSQRPRIIPTCFALLFHKAYSHHGSSTRCGASSFDVYVGITCASAIDFYGLGWVFHVGSNWHVPPSAVISCTADHTFGSLFGWTTFLLELSLRDASCLGSCNTSGVIEEYKPLRLVRDIGSSVSFSLLLCYYVNYSAPLGESGGKCHPLRDFRTIRIDQRVEKSPACTKLSNQQIWRTKENLSRAAKTELHLSAIRKCRCMNRCSERFGCSNHRDYAEYLAEMRLLCSTGKLREILEVEMILRSSFDRSVERVLEHGVEFLLGSH</sequence>
<dbReference type="EMBL" id="JAYMYQ010000004">
    <property type="protein sequence ID" value="KAK7339334.1"/>
    <property type="molecule type" value="Genomic_DNA"/>
</dbReference>
<accession>A0AAN9QKW6</accession>
<reference evidence="1 2" key="1">
    <citation type="submission" date="2024-01" db="EMBL/GenBank/DDBJ databases">
        <title>The genomes of 5 underutilized Papilionoideae crops provide insights into root nodulation and disease resistanc.</title>
        <authorList>
            <person name="Jiang F."/>
        </authorList>
    </citation>
    <scope>NUCLEOTIDE SEQUENCE [LARGE SCALE GENOMIC DNA]</scope>
    <source>
        <strain evidence="1">LVBAO_FW01</strain>
        <tissue evidence="1">Leaves</tissue>
    </source>
</reference>
<proteinExistence type="predicted"/>